<feature type="transmembrane region" description="Helical" evidence="1">
    <location>
        <begin position="261"/>
        <end position="282"/>
    </location>
</feature>
<dbReference type="InterPro" id="IPR043128">
    <property type="entry name" value="Rev_trsase/Diguanyl_cyclase"/>
</dbReference>
<proteinExistence type="predicted"/>
<dbReference type="PANTHER" id="PTHR45138:SF9">
    <property type="entry name" value="DIGUANYLATE CYCLASE DGCM-RELATED"/>
    <property type="match status" value="1"/>
</dbReference>
<dbReference type="Pfam" id="PF00990">
    <property type="entry name" value="GGDEF"/>
    <property type="match status" value="1"/>
</dbReference>
<keyword evidence="1" id="KW-1133">Transmembrane helix</keyword>
<evidence type="ECO:0000313" key="3">
    <source>
        <dbReference type="EMBL" id="GIF06890.1"/>
    </source>
</evidence>
<dbReference type="FunFam" id="3.30.70.270:FF:000001">
    <property type="entry name" value="Diguanylate cyclase domain protein"/>
    <property type="match status" value="1"/>
</dbReference>
<feature type="transmembrane region" description="Helical" evidence="1">
    <location>
        <begin position="154"/>
        <end position="178"/>
    </location>
</feature>
<evidence type="ECO:0000313" key="4">
    <source>
        <dbReference type="Proteomes" id="UP000629619"/>
    </source>
</evidence>
<dbReference type="InterPro" id="IPR050469">
    <property type="entry name" value="Diguanylate_Cyclase"/>
</dbReference>
<keyword evidence="1" id="KW-0472">Membrane</keyword>
<dbReference type="SMART" id="SM00267">
    <property type="entry name" value="GGDEF"/>
    <property type="match status" value="1"/>
</dbReference>
<sequence length="484" mass="52037">MGDRLMRTNIVVAVVMVAGFLAVPDGSTLQMAWQVACGWFAAAMIVVGVRRRGVTPAAPWWLFALGVAGNASGILVEWVLTHTQTDPGFPSWADAAYLSLYPAAAGGLLLMIRRRTIQRDWSSIVDATTLTTGMGLLAWVFMIKPAAADPSIGLAGHIVSVAYPLGDVVLLAMTVRLLLSGSGHNMSFRLLSAALICFLAGDGTWALINQMVWEPGPGAHKVLADVFLSGYLLFGVAAAHPDARSLARAVAPRPIRISRPLLLALTAASLIGPGLLIVQALTHRVTDVLSIAVGCGALFLLVVTRMSQLLTQLDVQTEKARELAVTDELTGLPNRRAWNTELPRALERVRRGNRALTVAVIDVDHFKRFNDAYGHPAGDRLLKEAAAAWQEQVRTVDHLARYGGEEFVLLLPEATAEQAREIVDRMRLATPLGQTFSAGIAEWDGAETSDELTARADGALYEAKKAGRNRIAVSTPAELLTRKP</sequence>
<dbReference type="InterPro" id="IPR029787">
    <property type="entry name" value="Nucleotide_cyclase"/>
</dbReference>
<dbReference type="InterPro" id="IPR000160">
    <property type="entry name" value="GGDEF_dom"/>
</dbReference>
<feature type="transmembrane region" description="Helical" evidence="1">
    <location>
        <begin position="92"/>
        <end position="112"/>
    </location>
</feature>
<comment type="caution">
    <text evidence="3">The sequence shown here is derived from an EMBL/GenBank/DDBJ whole genome shotgun (WGS) entry which is preliminary data.</text>
</comment>
<dbReference type="AlphaFoldDB" id="A0A919N9U9"/>
<feature type="transmembrane region" description="Helical" evidence="1">
    <location>
        <begin position="124"/>
        <end position="142"/>
    </location>
</feature>
<dbReference type="PROSITE" id="PS50887">
    <property type="entry name" value="GGDEF"/>
    <property type="match status" value="1"/>
</dbReference>
<keyword evidence="4" id="KW-1185">Reference proteome</keyword>
<dbReference type="GO" id="GO:1902201">
    <property type="term" value="P:negative regulation of bacterial-type flagellum-dependent cell motility"/>
    <property type="evidence" value="ECO:0007669"/>
    <property type="project" value="TreeGrafter"/>
</dbReference>
<dbReference type="Proteomes" id="UP000629619">
    <property type="component" value="Unassembled WGS sequence"/>
</dbReference>
<feature type="transmembrane region" description="Helical" evidence="1">
    <location>
        <begin position="61"/>
        <end position="80"/>
    </location>
</feature>
<dbReference type="EMBL" id="BOMW01000043">
    <property type="protein sequence ID" value="GIF06890.1"/>
    <property type="molecule type" value="Genomic_DNA"/>
</dbReference>
<name>A0A919N9U9_9ACTN</name>
<feature type="transmembrane region" description="Helical" evidence="1">
    <location>
        <begin position="32"/>
        <end position="49"/>
    </location>
</feature>
<dbReference type="GO" id="GO:0043709">
    <property type="term" value="P:cell adhesion involved in single-species biofilm formation"/>
    <property type="evidence" value="ECO:0007669"/>
    <property type="project" value="TreeGrafter"/>
</dbReference>
<dbReference type="SUPFAM" id="SSF55073">
    <property type="entry name" value="Nucleotide cyclase"/>
    <property type="match status" value="1"/>
</dbReference>
<feature type="domain" description="GGDEF" evidence="2">
    <location>
        <begin position="354"/>
        <end position="476"/>
    </location>
</feature>
<feature type="transmembrane region" description="Helical" evidence="1">
    <location>
        <begin position="220"/>
        <end position="240"/>
    </location>
</feature>
<dbReference type="GO" id="GO:0005886">
    <property type="term" value="C:plasma membrane"/>
    <property type="evidence" value="ECO:0007669"/>
    <property type="project" value="TreeGrafter"/>
</dbReference>
<reference evidence="3" key="1">
    <citation type="submission" date="2021-01" db="EMBL/GenBank/DDBJ databases">
        <title>Whole genome shotgun sequence of Actinoplanes siamensis NBRC 109076.</title>
        <authorList>
            <person name="Komaki H."/>
            <person name="Tamura T."/>
        </authorList>
    </citation>
    <scope>NUCLEOTIDE SEQUENCE</scope>
    <source>
        <strain evidence="3">NBRC 109076</strain>
    </source>
</reference>
<dbReference type="NCBIfam" id="TIGR00254">
    <property type="entry name" value="GGDEF"/>
    <property type="match status" value="1"/>
</dbReference>
<dbReference type="CDD" id="cd01949">
    <property type="entry name" value="GGDEF"/>
    <property type="match status" value="1"/>
</dbReference>
<evidence type="ECO:0000259" key="2">
    <source>
        <dbReference type="PROSITE" id="PS50887"/>
    </source>
</evidence>
<protein>
    <recommendedName>
        <fullName evidence="2">GGDEF domain-containing protein</fullName>
    </recommendedName>
</protein>
<feature type="transmembrane region" description="Helical" evidence="1">
    <location>
        <begin position="190"/>
        <end position="208"/>
    </location>
</feature>
<feature type="transmembrane region" description="Helical" evidence="1">
    <location>
        <begin position="288"/>
        <end position="304"/>
    </location>
</feature>
<dbReference type="Gene3D" id="3.30.70.270">
    <property type="match status" value="1"/>
</dbReference>
<dbReference type="RefSeq" id="WP_239102845.1">
    <property type="nucleotide sequence ID" value="NZ_BOMW01000043.1"/>
</dbReference>
<accession>A0A919N9U9</accession>
<dbReference type="GO" id="GO:0052621">
    <property type="term" value="F:diguanylate cyclase activity"/>
    <property type="evidence" value="ECO:0007669"/>
    <property type="project" value="TreeGrafter"/>
</dbReference>
<keyword evidence="1" id="KW-0812">Transmembrane</keyword>
<gene>
    <name evidence="3" type="ORF">Asi03nite_44280</name>
</gene>
<evidence type="ECO:0000256" key="1">
    <source>
        <dbReference type="SAM" id="Phobius"/>
    </source>
</evidence>
<organism evidence="3 4">
    <name type="scientific">Actinoplanes siamensis</name>
    <dbReference type="NCBI Taxonomy" id="1223317"/>
    <lineage>
        <taxon>Bacteria</taxon>
        <taxon>Bacillati</taxon>
        <taxon>Actinomycetota</taxon>
        <taxon>Actinomycetes</taxon>
        <taxon>Micromonosporales</taxon>
        <taxon>Micromonosporaceae</taxon>
        <taxon>Actinoplanes</taxon>
    </lineage>
</organism>
<dbReference type="PANTHER" id="PTHR45138">
    <property type="entry name" value="REGULATORY COMPONENTS OF SENSORY TRANSDUCTION SYSTEM"/>
    <property type="match status" value="1"/>
</dbReference>